<name>U6M8M9_EIMMA</name>
<evidence type="ECO:0000256" key="1">
    <source>
        <dbReference type="SAM" id="MobiDB-lite"/>
    </source>
</evidence>
<reference evidence="2" key="1">
    <citation type="submission" date="2013-10" db="EMBL/GenBank/DDBJ databases">
        <title>Genomic analysis of the causative agents of coccidiosis in chickens.</title>
        <authorList>
            <person name="Reid A.J."/>
            <person name="Blake D."/>
            <person name="Billington K."/>
            <person name="Browne H."/>
            <person name="Dunn M."/>
            <person name="Hung S."/>
            <person name="Kawahara F."/>
            <person name="Miranda-Saavedra D."/>
            <person name="Mourier T."/>
            <person name="Nagra H."/>
            <person name="Otto T.D."/>
            <person name="Rawlings N."/>
            <person name="Sanchez A."/>
            <person name="Sanders M."/>
            <person name="Subramaniam C."/>
            <person name="Tay Y."/>
            <person name="Dear P."/>
            <person name="Doerig C."/>
            <person name="Gruber A."/>
            <person name="Parkinson J."/>
            <person name="Shirley M."/>
            <person name="Wan K.L."/>
            <person name="Berriman M."/>
            <person name="Tomley F."/>
            <person name="Pain A."/>
        </authorList>
    </citation>
    <scope>NUCLEOTIDE SEQUENCE [LARGE SCALE GENOMIC DNA]</scope>
    <source>
        <strain evidence="2">Weybridge</strain>
    </source>
</reference>
<feature type="compositionally biased region" description="Polar residues" evidence="1">
    <location>
        <begin position="1"/>
        <end position="12"/>
    </location>
</feature>
<evidence type="ECO:0000313" key="2">
    <source>
        <dbReference type="EMBL" id="CDJ60527.1"/>
    </source>
</evidence>
<dbReference type="OrthoDB" id="348807at2759"/>
<organism evidence="2 3">
    <name type="scientific">Eimeria maxima</name>
    <name type="common">Coccidian parasite</name>
    <dbReference type="NCBI Taxonomy" id="5804"/>
    <lineage>
        <taxon>Eukaryota</taxon>
        <taxon>Sar</taxon>
        <taxon>Alveolata</taxon>
        <taxon>Apicomplexa</taxon>
        <taxon>Conoidasida</taxon>
        <taxon>Coccidia</taxon>
        <taxon>Eucoccidiorida</taxon>
        <taxon>Eimeriorina</taxon>
        <taxon>Eimeriidae</taxon>
        <taxon>Eimeria</taxon>
    </lineage>
</organism>
<feature type="compositionally biased region" description="Low complexity" evidence="1">
    <location>
        <begin position="308"/>
        <end position="326"/>
    </location>
</feature>
<dbReference type="SUPFAM" id="SSF56752">
    <property type="entry name" value="D-aminoacid aminotransferase-like PLP-dependent enzymes"/>
    <property type="match status" value="1"/>
</dbReference>
<feature type="region of interest" description="Disordered" evidence="1">
    <location>
        <begin position="500"/>
        <end position="527"/>
    </location>
</feature>
<evidence type="ECO:0000313" key="3">
    <source>
        <dbReference type="Proteomes" id="UP000030763"/>
    </source>
</evidence>
<sequence>MYTKSSKATTTPPGALMRGPQGALTSGSAQGHSGNWETGEVSMQPSAPFACPTLQSSRRPPGGCAQRGPPRILLYGGTACVAPTFRRGPLLLALSGSFYAAVRTLKGGTRILGLEESTQRLVNSASAAEPPPGGAFGLGRPHEVGRSIEGGGDTAATGSPLGVSADELNCFRDKLCSDLRLLVRLFRFFAAPSAAAQPSPTKAAAAAAAVVVPADAMLLPEMTELAVTIVLTRARLPQLLETLKLPSLPVGDLGTPLPAAATAGGYRPSCAVKGDTDGFRSFNLLMLAEPLQPSPAICYTLPFPQQHEQQQQQQQQHHQQQQQQQQRARESELDGSQKLQQQQPITTSRCSSSSSSSAVRWCNVLLLPHEGRQQPNVKRTDWVLQRQELLQEARRRAAELGAPVEEALLDKDGALLEGCSSNFFVYSKARGCVLTAPDSVCLPGATRRQAIKAFTANGLETVFETPQWRRKQEEQWTAAWISSASRLLLPIRSLIKPMPNTQQVQDQQQQPQQHKQQQQQRSTWISVDSPVGEDARVYWLDTEETKANDNPSPQHQQQQQQQPEGERLANKFEEFIFAVEPDSLAARAAQWTTEMAEAEAQPIF</sequence>
<feature type="region of interest" description="Disordered" evidence="1">
    <location>
        <begin position="1"/>
        <end position="48"/>
    </location>
</feature>
<feature type="compositionally biased region" description="Low complexity" evidence="1">
    <location>
        <begin position="502"/>
        <end position="520"/>
    </location>
</feature>
<dbReference type="OMA" id="WCNVLLL"/>
<gene>
    <name evidence="2" type="ORF">EMWEY_00031550</name>
</gene>
<dbReference type="RefSeq" id="XP_013337177.1">
    <property type="nucleotide sequence ID" value="XM_013481723.1"/>
</dbReference>
<accession>U6M8M9</accession>
<proteinExistence type="predicted"/>
<feature type="compositionally biased region" description="Polar residues" evidence="1">
    <location>
        <begin position="23"/>
        <end position="45"/>
    </location>
</feature>
<feature type="compositionally biased region" description="Polar residues" evidence="1">
    <location>
        <begin position="337"/>
        <end position="350"/>
    </location>
</feature>
<dbReference type="PANTHER" id="PTHR47703:SF2">
    <property type="entry name" value="D-AMINOACID AMINOTRANSFERASE-LIKE PLP-DEPENDENT ENZYMES SUPERFAMILY PROTEIN"/>
    <property type="match status" value="1"/>
</dbReference>
<feature type="region of interest" description="Disordered" evidence="1">
    <location>
        <begin position="545"/>
        <end position="572"/>
    </location>
</feature>
<dbReference type="Gene3D" id="3.20.10.10">
    <property type="entry name" value="D-amino Acid Aminotransferase, subunit A, domain 2"/>
    <property type="match status" value="1"/>
</dbReference>
<feature type="region of interest" description="Disordered" evidence="1">
    <location>
        <begin position="308"/>
        <end position="354"/>
    </location>
</feature>
<dbReference type="Pfam" id="PF01063">
    <property type="entry name" value="Aminotran_4"/>
    <property type="match status" value="1"/>
</dbReference>
<dbReference type="InterPro" id="IPR001544">
    <property type="entry name" value="Aminotrans_IV"/>
</dbReference>
<keyword evidence="3" id="KW-1185">Reference proteome</keyword>
<dbReference type="GeneID" id="25337141"/>
<dbReference type="InterPro" id="IPR036038">
    <property type="entry name" value="Aminotransferase-like"/>
</dbReference>
<dbReference type="Proteomes" id="UP000030763">
    <property type="component" value="Unassembled WGS sequence"/>
</dbReference>
<dbReference type="EMBL" id="HG721870">
    <property type="protein sequence ID" value="CDJ60527.1"/>
    <property type="molecule type" value="Genomic_DNA"/>
</dbReference>
<dbReference type="VEuPathDB" id="ToxoDB:EMWEY_00031550"/>
<dbReference type="PANTHER" id="PTHR47703">
    <property type="entry name" value="D-AMINOACID AMINOTRANSFERASE-LIKE PLP-DEPENDENT ENZYMES SUPERFAMILY PROTEIN"/>
    <property type="match status" value="1"/>
</dbReference>
<dbReference type="AlphaFoldDB" id="U6M8M9"/>
<feature type="region of interest" description="Disordered" evidence="1">
    <location>
        <begin position="125"/>
        <end position="158"/>
    </location>
</feature>
<dbReference type="GO" id="GO:0003824">
    <property type="term" value="F:catalytic activity"/>
    <property type="evidence" value="ECO:0007669"/>
    <property type="project" value="InterPro"/>
</dbReference>
<dbReference type="InterPro" id="IPR043132">
    <property type="entry name" value="BCAT-like_C"/>
</dbReference>
<protein>
    <submittedName>
        <fullName evidence="2">Uncharacterized protein</fullName>
    </submittedName>
</protein>
<reference evidence="2" key="2">
    <citation type="submission" date="2013-10" db="EMBL/GenBank/DDBJ databases">
        <authorList>
            <person name="Aslett M."/>
        </authorList>
    </citation>
    <scope>NUCLEOTIDE SEQUENCE [LARGE SCALE GENOMIC DNA]</scope>
    <source>
        <strain evidence="2">Weybridge</strain>
    </source>
</reference>